<comment type="caution">
    <text evidence="3">The sequence shown here is derived from an EMBL/GenBank/DDBJ whole genome shotgun (WGS) entry which is preliminary data.</text>
</comment>
<dbReference type="RefSeq" id="WP_274690079.1">
    <property type="nucleotide sequence ID" value="NZ_JAPMOU010000024.1"/>
</dbReference>
<dbReference type="Pfam" id="PF13643">
    <property type="entry name" value="DUF4145"/>
    <property type="match status" value="1"/>
</dbReference>
<gene>
    <name evidence="3" type="ORF">ORQ98_17470</name>
</gene>
<reference evidence="3 4" key="1">
    <citation type="submission" date="2022-11" db="EMBL/GenBank/DDBJ databases">
        <title>Spartinivicinus poritis sp. nov., isolated from scleractinian coral Porites lutea.</title>
        <authorList>
            <person name="Zhang G."/>
            <person name="Cai L."/>
            <person name="Wei Q."/>
        </authorList>
    </citation>
    <scope>NUCLEOTIDE SEQUENCE [LARGE SCALE GENOMIC DNA]</scope>
    <source>
        <strain evidence="3 4">A2-2</strain>
    </source>
</reference>
<name>A0ABT5UBI6_9GAMM</name>
<evidence type="ECO:0000313" key="3">
    <source>
        <dbReference type="EMBL" id="MDE1463745.1"/>
    </source>
</evidence>
<feature type="coiled-coil region" evidence="1">
    <location>
        <begin position="153"/>
        <end position="259"/>
    </location>
</feature>
<organism evidence="3 4">
    <name type="scientific">Spartinivicinus poritis</name>
    <dbReference type="NCBI Taxonomy" id="2994640"/>
    <lineage>
        <taxon>Bacteria</taxon>
        <taxon>Pseudomonadati</taxon>
        <taxon>Pseudomonadota</taxon>
        <taxon>Gammaproteobacteria</taxon>
        <taxon>Oceanospirillales</taxon>
        <taxon>Zooshikellaceae</taxon>
        <taxon>Spartinivicinus</taxon>
    </lineage>
</organism>
<accession>A0ABT5UBI6</accession>
<feature type="domain" description="DUF4145" evidence="2">
    <location>
        <begin position="31"/>
        <end position="118"/>
    </location>
</feature>
<evidence type="ECO:0000259" key="2">
    <source>
        <dbReference type="Pfam" id="PF13643"/>
    </source>
</evidence>
<evidence type="ECO:0000313" key="4">
    <source>
        <dbReference type="Proteomes" id="UP001528823"/>
    </source>
</evidence>
<dbReference type="Proteomes" id="UP001528823">
    <property type="component" value="Unassembled WGS sequence"/>
</dbReference>
<proteinExistence type="predicted"/>
<dbReference type="EMBL" id="JAPMOU010000024">
    <property type="protein sequence ID" value="MDE1463745.1"/>
    <property type="molecule type" value="Genomic_DNA"/>
</dbReference>
<sequence length="279" mass="31969">MKDTKNNNSSGSNFWFLKEHDPMFMQLAITAEQAFAGDPNTALMKLRQLGEALAQDIAVRCGIQFDNQTTQADLLFKINREINLDPAIRGLFHTLRIEGNKATHQFKTKHKEAMDGLKVARAITVWFHQSFGKQGTNFKPGPFTLPSDPSQQLRDLQTQIAQLKGELSETSEQLDSNKYLAELEAKEKAEYAALAEQMDIDARHFEQQAKQYEEELIKQQQEFNRHLEEKLQKRLAEQSKQHQQALKQVSQRTQQASNELALNEEFTRILIDQQLVEAG</sequence>
<keyword evidence="4" id="KW-1185">Reference proteome</keyword>
<protein>
    <submittedName>
        <fullName evidence="3">DUF4145 domain-containing protein</fullName>
    </submittedName>
</protein>
<dbReference type="InterPro" id="IPR025285">
    <property type="entry name" value="DUF4145"/>
</dbReference>
<keyword evidence="1" id="KW-0175">Coiled coil</keyword>
<evidence type="ECO:0000256" key="1">
    <source>
        <dbReference type="SAM" id="Coils"/>
    </source>
</evidence>